<dbReference type="AlphaFoldDB" id="A0A9R1XAL3"/>
<proteinExistence type="predicted"/>
<evidence type="ECO:0000313" key="2">
    <source>
        <dbReference type="Proteomes" id="UP000235145"/>
    </source>
</evidence>
<dbReference type="Proteomes" id="UP000235145">
    <property type="component" value="Unassembled WGS sequence"/>
</dbReference>
<accession>A0A9R1XAL3</accession>
<gene>
    <name evidence="1" type="ORF">LSAT_V11C500264310</name>
</gene>
<comment type="caution">
    <text evidence="1">The sequence shown here is derived from an EMBL/GenBank/DDBJ whole genome shotgun (WGS) entry which is preliminary data.</text>
</comment>
<name>A0A9R1XAL3_LACSA</name>
<evidence type="ECO:0000313" key="1">
    <source>
        <dbReference type="EMBL" id="KAJ0205596.1"/>
    </source>
</evidence>
<reference evidence="1 2" key="1">
    <citation type="journal article" date="2017" name="Nat. Commun.">
        <title>Genome assembly with in vitro proximity ligation data and whole-genome triplication in lettuce.</title>
        <authorList>
            <person name="Reyes-Chin-Wo S."/>
            <person name="Wang Z."/>
            <person name="Yang X."/>
            <person name="Kozik A."/>
            <person name="Arikit S."/>
            <person name="Song C."/>
            <person name="Xia L."/>
            <person name="Froenicke L."/>
            <person name="Lavelle D.O."/>
            <person name="Truco M.J."/>
            <person name="Xia R."/>
            <person name="Zhu S."/>
            <person name="Xu C."/>
            <person name="Xu H."/>
            <person name="Xu X."/>
            <person name="Cox K."/>
            <person name="Korf I."/>
            <person name="Meyers B.C."/>
            <person name="Michelmore R.W."/>
        </authorList>
    </citation>
    <scope>NUCLEOTIDE SEQUENCE [LARGE SCALE GENOMIC DNA]</scope>
    <source>
        <strain evidence="2">cv. Salinas</strain>
        <tissue evidence="1">Seedlings</tissue>
    </source>
</reference>
<dbReference type="EMBL" id="NBSK02000005">
    <property type="protein sequence ID" value="KAJ0205596.1"/>
    <property type="molecule type" value="Genomic_DNA"/>
</dbReference>
<organism evidence="1 2">
    <name type="scientific">Lactuca sativa</name>
    <name type="common">Garden lettuce</name>
    <dbReference type="NCBI Taxonomy" id="4236"/>
    <lineage>
        <taxon>Eukaryota</taxon>
        <taxon>Viridiplantae</taxon>
        <taxon>Streptophyta</taxon>
        <taxon>Embryophyta</taxon>
        <taxon>Tracheophyta</taxon>
        <taxon>Spermatophyta</taxon>
        <taxon>Magnoliopsida</taxon>
        <taxon>eudicotyledons</taxon>
        <taxon>Gunneridae</taxon>
        <taxon>Pentapetalae</taxon>
        <taxon>asterids</taxon>
        <taxon>campanulids</taxon>
        <taxon>Asterales</taxon>
        <taxon>Asteraceae</taxon>
        <taxon>Cichorioideae</taxon>
        <taxon>Cichorieae</taxon>
        <taxon>Lactucinae</taxon>
        <taxon>Lactuca</taxon>
    </lineage>
</organism>
<sequence length="102" mass="11411">MVCGLPPEFDFSLHPSLLLLLNDHLKTPYFVNIVRLQPSTTTQVEVQAATIEVLLFVGVPEVSGVMEVEANQIGIKEINNIKNIGRTHNHGIHRHVHTPRMV</sequence>
<protein>
    <submittedName>
        <fullName evidence="1">Uncharacterized protein</fullName>
    </submittedName>
</protein>
<keyword evidence="2" id="KW-1185">Reference proteome</keyword>